<gene>
    <name evidence="15" type="ORF">GSOID_T00000569001</name>
</gene>
<dbReference type="Gene3D" id="3.30.200.20">
    <property type="entry name" value="Phosphorylase Kinase, domain 1"/>
    <property type="match status" value="1"/>
</dbReference>
<keyword evidence="3 12" id="KW-0723">Serine/threonine-protein kinase</keyword>
<dbReference type="Gene3D" id="1.10.510.10">
    <property type="entry name" value="Transferase(Phosphotransferase) domain 1"/>
    <property type="match status" value="1"/>
</dbReference>
<evidence type="ECO:0000256" key="1">
    <source>
        <dbReference type="ARBA" id="ARBA00009804"/>
    </source>
</evidence>
<evidence type="ECO:0000256" key="2">
    <source>
        <dbReference type="ARBA" id="ARBA00012513"/>
    </source>
</evidence>
<accession>E4WS35</accession>
<dbReference type="OrthoDB" id="63267at2759"/>
<evidence type="ECO:0000256" key="3">
    <source>
        <dbReference type="ARBA" id="ARBA00022527"/>
    </source>
</evidence>
<dbReference type="InterPro" id="IPR017892">
    <property type="entry name" value="Pkinase_C"/>
</dbReference>
<evidence type="ECO:0000256" key="6">
    <source>
        <dbReference type="ARBA" id="ARBA00022741"/>
    </source>
</evidence>
<comment type="catalytic activity">
    <reaction evidence="10">
        <text>L-seryl-[protein] + ATP = O-phospho-L-seryl-[protein] + ADP + H(+)</text>
        <dbReference type="Rhea" id="RHEA:17989"/>
        <dbReference type="Rhea" id="RHEA-COMP:9863"/>
        <dbReference type="Rhea" id="RHEA-COMP:11604"/>
        <dbReference type="ChEBI" id="CHEBI:15378"/>
        <dbReference type="ChEBI" id="CHEBI:29999"/>
        <dbReference type="ChEBI" id="CHEBI:30616"/>
        <dbReference type="ChEBI" id="CHEBI:83421"/>
        <dbReference type="ChEBI" id="CHEBI:456216"/>
        <dbReference type="EC" id="2.7.11.1"/>
    </reaction>
</comment>
<keyword evidence="6 11" id="KW-0547">Nucleotide-binding</keyword>
<dbReference type="FunFam" id="1.10.510.10:FF:000008">
    <property type="entry name" value="Non-specific serine/threonine protein kinase"/>
    <property type="match status" value="1"/>
</dbReference>
<dbReference type="PROSITE" id="PS51285">
    <property type="entry name" value="AGC_KINASE_CTER"/>
    <property type="match status" value="1"/>
</dbReference>
<evidence type="ECO:0000256" key="11">
    <source>
        <dbReference type="PROSITE-ProRule" id="PRU10141"/>
    </source>
</evidence>
<dbReference type="PROSITE" id="PS50011">
    <property type="entry name" value="PROTEIN_KINASE_DOM"/>
    <property type="match status" value="1"/>
</dbReference>
<dbReference type="PROSITE" id="PS00108">
    <property type="entry name" value="PROTEIN_KINASE_ST"/>
    <property type="match status" value="1"/>
</dbReference>
<feature type="domain" description="AGC-kinase C-terminal" evidence="14">
    <location>
        <begin position="312"/>
        <end position="381"/>
    </location>
</feature>
<comment type="catalytic activity">
    <reaction evidence="9">
        <text>L-threonyl-[protein] + ATP = O-phospho-L-threonyl-[protein] + ADP + H(+)</text>
        <dbReference type="Rhea" id="RHEA:46608"/>
        <dbReference type="Rhea" id="RHEA-COMP:11060"/>
        <dbReference type="Rhea" id="RHEA-COMP:11605"/>
        <dbReference type="ChEBI" id="CHEBI:15378"/>
        <dbReference type="ChEBI" id="CHEBI:30013"/>
        <dbReference type="ChEBI" id="CHEBI:30616"/>
        <dbReference type="ChEBI" id="CHEBI:61977"/>
        <dbReference type="ChEBI" id="CHEBI:456216"/>
        <dbReference type="EC" id="2.7.11.1"/>
    </reaction>
</comment>
<evidence type="ECO:0000256" key="4">
    <source>
        <dbReference type="ARBA" id="ARBA00022553"/>
    </source>
</evidence>
<dbReference type="AlphaFoldDB" id="E4WS35"/>
<dbReference type="EMBL" id="FN653015">
    <property type="protein sequence ID" value="CBY20568.1"/>
    <property type="molecule type" value="Genomic_DNA"/>
</dbReference>
<evidence type="ECO:0000256" key="5">
    <source>
        <dbReference type="ARBA" id="ARBA00022679"/>
    </source>
</evidence>
<feature type="binding site" evidence="11">
    <location>
        <position position="89"/>
    </location>
    <ligand>
        <name>ATP</name>
        <dbReference type="ChEBI" id="CHEBI:30616"/>
    </ligand>
</feature>
<dbReference type="InterPro" id="IPR000961">
    <property type="entry name" value="AGC-kinase_C"/>
</dbReference>
<dbReference type="Proteomes" id="UP000001307">
    <property type="component" value="Unassembled WGS sequence"/>
</dbReference>
<keyword evidence="5" id="KW-0808">Transferase</keyword>
<evidence type="ECO:0000313" key="16">
    <source>
        <dbReference type="Proteomes" id="UP000001307"/>
    </source>
</evidence>
<dbReference type="Pfam" id="PF00433">
    <property type="entry name" value="Pkinase_C"/>
    <property type="match status" value="1"/>
</dbReference>
<dbReference type="InterPro" id="IPR008271">
    <property type="entry name" value="Ser/Thr_kinase_AS"/>
</dbReference>
<sequence length="403" mass="46160">MDMDIDMEIEGVDEREQDEIVDCGNYECDVPMKEGDTHETEVNQKLISNYKASVQDFALLKTLGKGGYGKVILVRKRNDPDKGKLFAMKSLKKATIVTNQKDTVHTKAERNILEQVTHPFIVELRYAFQTNGKLYLILEYCQGGELFMLMERQGNFLEPMAKFYLAQITLALGHLHSLGIVYRDLKPENILLDKTGNIKITDFGLCKESVFDEDTTNTFCGTIEYMAPEVIIRRGHNRSVVMYDMLNGGPPFTGRDRNEAKKAVCRGKLKLKSYFTMNARDLMKGLLNRQPANRLGAGPNDYLDIKAHPWFAEIDFAKLLTRALEPPYVPQLRSEDDTQLFDELFTREPALDSPSQSGFQALKNLLLYFHFRNPSLDAIEHDPCRRVCRLHIHSPVYHDRVVE</sequence>
<dbReference type="GO" id="GO:0005524">
    <property type="term" value="F:ATP binding"/>
    <property type="evidence" value="ECO:0007669"/>
    <property type="project" value="UniProtKB-UniRule"/>
</dbReference>
<reference evidence="15" key="1">
    <citation type="journal article" date="2010" name="Science">
        <title>Plasticity of animal genome architecture unmasked by rapid evolution of a pelagic tunicate.</title>
        <authorList>
            <person name="Denoeud F."/>
            <person name="Henriet S."/>
            <person name="Mungpakdee S."/>
            <person name="Aury J.M."/>
            <person name="Da Silva C."/>
            <person name="Brinkmann H."/>
            <person name="Mikhaleva J."/>
            <person name="Olsen L.C."/>
            <person name="Jubin C."/>
            <person name="Canestro C."/>
            <person name="Bouquet J.M."/>
            <person name="Danks G."/>
            <person name="Poulain J."/>
            <person name="Campsteijn C."/>
            <person name="Adamski M."/>
            <person name="Cross I."/>
            <person name="Yadetie F."/>
            <person name="Muffato M."/>
            <person name="Louis A."/>
            <person name="Butcher S."/>
            <person name="Tsagkogeorga G."/>
            <person name="Konrad A."/>
            <person name="Singh S."/>
            <person name="Jensen M.F."/>
            <person name="Cong E.H."/>
            <person name="Eikeseth-Otteraa H."/>
            <person name="Noel B."/>
            <person name="Anthouard V."/>
            <person name="Porcel B.M."/>
            <person name="Kachouri-Lafond R."/>
            <person name="Nishino A."/>
            <person name="Ugolini M."/>
            <person name="Chourrout P."/>
            <person name="Nishida H."/>
            <person name="Aasland R."/>
            <person name="Huzurbazar S."/>
            <person name="Westhof E."/>
            <person name="Delsuc F."/>
            <person name="Lehrach H."/>
            <person name="Reinhardt R."/>
            <person name="Weissenbach J."/>
            <person name="Roy S.W."/>
            <person name="Artiguenave F."/>
            <person name="Postlethwait J.H."/>
            <person name="Manak J.R."/>
            <person name="Thompson E.M."/>
            <person name="Jaillon O."/>
            <person name="Du Pasquier L."/>
            <person name="Boudinot P."/>
            <person name="Liberles D.A."/>
            <person name="Volff J.N."/>
            <person name="Philippe H."/>
            <person name="Lenhard B."/>
            <person name="Roest Crollius H."/>
            <person name="Wincker P."/>
            <person name="Chourrout D."/>
        </authorList>
    </citation>
    <scope>NUCLEOTIDE SEQUENCE [LARGE SCALE GENOMIC DNA]</scope>
</reference>
<keyword evidence="7" id="KW-0418">Kinase</keyword>
<dbReference type="EC" id="2.7.11.1" evidence="2"/>
<evidence type="ECO:0000256" key="7">
    <source>
        <dbReference type="ARBA" id="ARBA00022777"/>
    </source>
</evidence>
<dbReference type="InterPro" id="IPR017441">
    <property type="entry name" value="Protein_kinase_ATP_BS"/>
</dbReference>
<evidence type="ECO:0000256" key="8">
    <source>
        <dbReference type="ARBA" id="ARBA00022840"/>
    </source>
</evidence>
<dbReference type="SMART" id="SM00133">
    <property type="entry name" value="S_TK_X"/>
    <property type="match status" value="1"/>
</dbReference>
<keyword evidence="4" id="KW-0597">Phosphoprotein</keyword>
<dbReference type="InParanoid" id="E4WS35"/>
<dbReference type="SMART" id="SM00220">
    <property type="entry name" value="S_TKc"/>
    <property type="match status" value="1"/>
</dbReference>
<dbReference type="InterPro" id="IPR000719">
    <property type="entry name" value="Prot_kinase_dom"/>
</dbReference>
<dbReference type="InterPro" id="IPR011009">
    <property type="entry name" value="Kinase-like_dom_sf"/>
</dbReference>
<dbReference type="GO" id="GO:0004674">
    <property type="term" value="F:protein serine/threonine kinase activity"/>
    <property type="evidence" value="ECO:0007669"/>
    <property type="project" value="UniProtKB-KW"/>
</dbReference>
<evidence type="ECO:0000256" key="10">
    <source>
        <dbReference type="ARBA" id="ARBA00048679"/>
    </source>
</evidence>
<evidence type="ECO:0000256" key="12">
    <source>
        <dbReference type="RuleBase" id="RU000304"/>
    </source>
</evidence>
<dbReference type="PROSITE" id="PS00107">
    <property type="entry name" value="PROTEIN_KINASE_ATP"/>
    <property type="match status" value="1"/>
</dbReference>
<evidence type="ECO:0000259" key="13">
    <source>
        <dbReference type="PROSITE" id="PS50011"/>
    </source>
</evidence>
<evidence type="ECO:0000313" key="15">
    <source>
        <dbReference type="EMBL" id="CBY20568.1"/>
    </source>
</evidence>
<comment type="similarity">
    <text evidence="1">Belongs to the protein kinase superfamily. AGC Ser/Thr protein kinase family. S6 kinase subfamily.</text>
</comment>
<proteinExistence type="inferred from homology"/>
<name>E4WS35_OIKDI</name>
<evidence type="ECO:0000256" key="9">
    <source>
        <dbReference type="ARBA" id="ARBA00047899"/>
    </source>
</evidence>
<dbReference type="PANTHER" id="PTHR24351">
    <property type="entry name" value="RIBOSOMAL PROTEIN S6 KINASE"/>
    <property type="match status" value="1"/>
</dbReference>
<dbReference type="FunFam" id="3.30.200.20:FF:000686">
    <property type="entry name" value="Ribosomal protein S6 kinase"/>
    <property type="match status" value="1"/>
</dbReference>
<protein>
    <recommendedName>
        <fullName evidence="2">non-specific serine/threonine protein kinase</fullName>
        <ecNumber evidence="2">2.7.11.1</ecNumber>
    </recommendedName>
</protein>
<feature type="domain" description="Protein kinase" evidence="13">
    <location>
        <begin position="57"/>
        <end position="311"/>
    </location>
</feature>
<evidence type="ECO:0000259" key="14">
    <source>
        <dbReference type="PROSITE" id="PS51285"/>
    </source>
</evidence>
<dbReference type="Pfam" id="PF00069">
    <property type="entry name" value="Pkinase"/>
    <property type="match status" value="1"/>
</dbReference>
<organism evidence="15">
    <name type="scientific">Oikopleura dioica</name>
    <name type="common">Tunicate</name>
    <dbReference type="NCBI Taxonomy" id="34765"/>
    <lineage>
        <taxon>Eukaryota</taxon>
        <taxon>Metazoa</taxon>
        <taxon>Chordata</taxon>
        <taxon>Tunicata</taxon>
        <taxon>Appendicularia</taxon>
        <taxon>Copelata</taxon>
        <taxon>Oikopleuridae</taxon>
        <taxon>Oikopleura</taxon>
    </lineage>
</organism>
<keyword evidence="16" id="KW-1185">Reference proteome</keyword>
<keyword evidence="8 11" id="KW-0067">ATP-binding</keyword>
<dbReference type="SUPFAM" id="SSF56112">
    <property type="entry name" value="Protein kinase-like (PK-like)"/>
    <property type="match status" value="1"/>
</dbReference>